<dbReference type="InterPro" id="IPR059040">
    <property type="entry name" value="HH_CyaD-like"/>
</dbReference>
<feature type="transmembrane region" description="Helical" evidence="9">
    <location>
        <begin position="30"/>
        <end position="48"/>
    </location>
</feature>
<dbReference type="Pfam" id="PF25988">
    <property type="entry name" value="HH_CyaD"/>
    <property type="match status" value="1"/>
</dbReference>
<comment type="similarity">
    <text evidence="2 9">Belongs to the membrane fusion protein (MFP) (TC 8.A.1) family.</text>
</comment>
<dbReference type="Gene3D" id="2.40.50.100">
    <property type="match status" value="1"/>
</dbReference>
<reference evidence="13 14" key="1">
    <citation type="submission" date="2015-03" db="EMBL/GenBank/DDBJ databases">
        <title>Genome sequence of Kiloniella sp. P1-1, isolated from the gut microflora of Pacific white shrimp, Penaeus vannamei.</title>
        <authorList>
            <person name="Shao Z."/>
            <person name="Wang L."/>
            <person name="Li X."/>
        </authorList>
    </citation>
    <scope>NUCLEOTIDE SEQUENCE [LARGE SCALE GENOMIC DNA]</scope>
    <source>
        <strain evidence="13 14">P1-1</strain>
    </source>
</reference>
<evidence type="ECO:0000256" key="4">
    <source>
        <dbReference type="ARBA" id="ARBA00022475"/>
    </source>
</evidence>
<dbReference type="AlphaFoldDB" id="A0A0M2R8P9"/>
<comment type="subcellular location">
    <subcellularLocation>
        <location evidence="1 9">Cell inner membrane</location>
        <topology evidence="1 9">Single-pass membrane protein</topology>
    </subcellularLocation>
</comment>
<protein>
    <recommendedName>
        <fullName evidence="9">Membrane fusion protein (MFP) family protein</fullName>
    </recommendedName>
</protein>
<feature type="domain" description="CyaD-like alpha-helical hairpin" evidence="11">
    <location>
        <begin position="99"/>
        <end position="293"/>
    </location>
</feature>
<dbReference type="InterPro" id="IPR010129">
    <property type="entry name" value="T1SS_HlyD"/>
</dbReference>
<evidence type="ECO:0000313" key="13">
    <source>
        <dbReference type="EMBL" id="KKJ76824.1"/>
    </source>
</evidence>
<dbReference type="Gene3D" id="2.40.30.170">
    <property type="match status" value="1"/>
</dbReference>
<evidence type="ECO:0000256" key="8">
    <source>
        <dbReference type="ARBA" id="ARBA00023136"/>
    </source>
</evidence>
<keyword evidence="8 9" id="KW-0472">Membrane</keyword>
<evidence type="ECO:0000256" key="3">
    <source>
        <dbReference type="ARBA" id="ARBA00022448"/>
    </source>
</evidence>
<keyword evidence="4 9" id="KW-1003">Cell membrane</keyword>
<evidence type="ECO:0000259" key="11">
    <source>
        <dbReference type="Pfam" id="PF25988"/>
    </source>
</evidence>
<dbReference type="GO" id="GO:0015031">
    <property type="term" value="P:protein transport"/>
    <property type="evidence" value="ECO:0007669"/>
    <property type="project" value="InterPro"/>
</dbReference>
<keyword evidence="3 9" id="KW-0813">Transport</keyword>
<dbReference type="PRINTS" id="PR01490">
    <property type="entry name" value="RTXTOXIND"/>
</dbReference>
<dbReference type="PANTHER" id="PTHR30386">
    <property type="entry name" value="MEMBRANE FUSION SUBUNIT OF EMRAB-TOLC MULTIDRUG EFFLUX PUMP"/>
    <property type="match status" value="1"/>
</dbReference>
<evidence type="ECO:0000256" key="6">
    <source>
        <dbReference type="ARBA" id="ARBA00022692"/>
    </source>
</evidence>
<feature type="coiled-coil region" evidence="10">
    <location>
        <begin position="234"/>
        <end position="291"/>
    </location>
</feature>
<evidence type="ECO:0000313" key="14">
    <source>
        <dbReference type="Proteomes" id="UP000034491"/>
    </source>
</evidence>
<dbReference type="STRING" id="1549748.WH95_10980"/>
<keyword evidence="6 9" id="KW-0812">Transmembrane</keyword>
<dbReference type="InterPro" id="IPR058982">
    <property type="entry name" value="Beta-barrel_AprE"/>
</dbReference>
<dbReference type="EMBL" id="LANI01000010">
    <property type="protein sequence ID" value="KKJ76824.1"/>
    <property type="molecule type" value="Genomic_DNA"/>
</dbReference>
<evidence type="ECO:0000256" key="5">
    <source>
        <dbReference type="ARBA" id="ARBA00022519"/>
    </source>
</evidence>
<dbReference type="SUPFAM" id="SSF111369">
    <property type="entry name" value="HlyD-like secretion proteins"/>
    <property type="match status" value="1"/>
</dbReference>
<proteinExistence type="inferred from homology"/>
<dbReference type="PANTHER" id="PTHR30386:SF27">
    <property type="entry name" value="MEMBRANE FUSION PROTEIN (MFP) FAMILY PROTEIN"/>
    <property type="match status" value="1"/>
</dbReference>
<evidence type="ECO:0000256" key="2">
    <source>
        <dbReference type="ARBA" id="ARBA00009477"/>
    </source>
</evidence>
<keyword evidence="5 9" id="KW-0997">Cell inner membrane</keyword>
<dbReference type="Pfam" id="PF26002">
    <property type="entry name" value="Beta-barrel_AprE"/>
    <property type="match status" value="1"/>
</dbReference>
<dbReference type="GO" id="GO:0005886">
    <property type="term" value="C:plasma membrane"/>
    <property type="evidence" value="ECO:0007669"/>
    <property type="project" value="UniProtKB-SubCell"/>
</dbReference>
<sequence>MKVERKGDELEFLPAALEILETPASPTGRFLTWLIAILFISVVTWGWFSKIDTEAVAQGKIIPGGQVKTIQALEIGTVRAIHVKEGQRVKAGELLIELDPTDSDANEERMAQDLLSARLDVARIKTLLLQVAGDEDYDFIAPEGVSESLELASRALLLQSTTEHRSQMASIDSQISQRQATYGMTQSNINKLAGVVPLLAERVSAREKLVKKKVGARTTFLQLKQELVEAEGNLEIEKYRLQEGQAELNSLRQQRAEREAAFLAEQQAALSEALQEQAALEQELRKAVERNRLRQLRAPVNGVVQQLAVHTVGGVVQAAQPVMVIVPEGTPLEIEAMVLNKDIGFVEVGQVSEIKVESFPYTKYGMIEGTVEQISADAIEDEKQGLIYKARSSMNTDKILVEDRWVPLTPGMSVTVEVKTGKRRAIEFFLAPFLKYQDEALGER</sequence>
<keyword evidence="7 9" id="KW-1133">Transmembrane helix</keyword>
<keyword evidence="14" id="KW-1185">Reference proteome</keyword>
<keyword evidence="10" id="KW-0175">Coiled coil</keyword>
<evidence type="ECO:0000256" key="1">
    <source>
        <dbReference type="ARBA" id="ARBA00004377"/>
    </source>
</evidence>
<evidence type="ECO:0000256" key="10">
    <source>
        <dbReference type="SAM" id="Coils"/>
    </source>
</evidence>
<gene>
    <name evidence="13" type="ORF">WH95_10980</name>
</gene>
<accession>A0A0M2R8P9</accession>
<dbReference type="Proteomes" id="UP000034491">
    <property type="component" value="Unassembled WGS sequence"/>
</dbReference>
<dbReference type="PATRIC" id="fig|1549748.8.peg.361"/>
<evidence type="ECO:0000256" key="9">
    <source>
        <dbReference type="RuleBase" id="RU365093"/>
    </source>
</evidence>
<name>A0A0M2R8P9_9PROT</name>
<evidence type="ECO:0000259" key="12">
    <source>
        <dbReference type="Pfam" id="PF26002"/>
    </source>
</evidence>
<dbReference type="InterPro" id="IPR050739">
    <property type="entry name" value="MFP"/>
</dbReference>
<dbReference type="NCBIfam" id="TIGR01843">
    <property type="entry name" value="type_I_hlyD"/>
    <property type="match status" value="1"/>
</dbReference>
<evidence type="ECO:0000256" key="7">
    <source>
        <dbReference type="ARBA" id="ARBA00022989"/>
    </source>
</evidence>
<feature type="domain" description="AprE-like beta-barrel" evidence="12">
    <location>
        <begin position="332"/>
        <end position="421"/>
    </location>
</feature>
<comment type="caution">
    <text evidence="13">The sequence shown here is derived from an EMBL/GenBank/DDBJ whole genome shotgun (WGS) entry which is preliminary data.</text>
</comment>
<organism evidence="13 14">
    <name type="scientific">Kiloniella litopenaei</name>
    <dbReference type="NCBI Taxonomy" id="1549748"/>
    <lineage>
        <taxon>Bacteria</taxon>
        <taxon>Pseudomonadati</taxon>
        <taxon>Pseudomonadota</taxon>
        <taxon>Alphaproteobacteria</taxon>
        <taxon>Rhodospirillales</taxon>
        <taxon>Kiloniellaceae</taxon>
        <taxon>Kiloniella</taxon>
    </lineage>
</organism>